<accession>A0A420WRH6</accession>
<protein>
    <submittedName>
        <fullName evidence="2">Aminoglycoside phosphotransferase (APT) family kinase protein</fullName>
    </submittedName>
</protein>
<feature type="domain" description="Aminoglycoside phosphotransferase" evidence="1">
    <location>
        <begin position="38"/>
        <end position="277"/>
    </location>
</feature>
<sequence>MQNGPALKDVEEALALPLDRLAGHLAEHELKLDRDVPVRQFAHGFGNVNYLLSVDGAKTVLRRPPLGPIPPGANDMKREHTVLSVLWRAYPYAPKGIHFCGDESVIGAPFQLIEYREGQVIGAEMPPELAGNAEAGAKLGGELVRLMADFHAVDPAAIGLGQFGKPEGFLERTQAGWVKRCRLAMEGPDPHQPTKAFAELVTWLEAQKLPPSAVTLLHNDFKLDNVILNPQTLDPIAVLDWDMATRGDPLFDLAIMLAYWTEAGDPPAMHELKQMPTAGPGFPTRSALVTGYGAVSGRDVSDMLYYRVLGMLRLAGIFLQLHRRWREGGTTDRRFAGFGTLADGLIDFGWDIARGRAF</sequence>
<evidence type="ECO:0000313" key="3">
    <source>
        <dbReference type="Proteomes" id="UP000277424"/>
    </source>
</evidence>
<keyword evidence="2" id="KW-0418">Kinase</keyword>
<organism evidence="2 3">
    <name type="scientific">Oceanibaculum indicum</name>
    <dbReference type="NCBI Taxonomy" id="526216"/>
    <lineage>
        <taxon>Bacteria</taxon>
        <taxon>Pseudomonadati</taxon>
        <taxon>Pseudomonadota</taxon>
        <taxon>Alphaproteobacteria</taxon>
        <taxon>Rhodospirillales</taxon>
        <taxon>Oceanibaculaceae</taxon>
        <taxon>Oceanibaculum</taxon>
    </lineage>
</organism>
<dbReference type="InterPro" id="IPR041726">
    <property type="entry name" value="ACAD10_11_N"/>
</dbReference>
<dbReference type="GO" id="GO:0016301">
    <property type="term" value="F:kinase activity"/>
    <property type="evidence" value="ECO:0007669"/>
    <property type="project" value="UniProtKB-KW"/>
</dbReference>
<dbReference type="Gene3D" id="3.90.1200.10">
    <property type="match status" value="1"/>
</dbReference>
<dbReference type="AlphaFoldDB" id="A0A420WRH6"/>
<dbReference type="RefSeq" id="WP_183077871.1">
    <property type="nucleotide sequence ID" value="NZ_RBIG01000001.1"/>
</dbReference>
<dbReference type="SUPFAM" id="SSF56112">
    <property type="entry name" value="Protein kinase-like (PK-like)"/>
    <property type="match status" value="1"/>
</dbReference>
<dbReference type="InterPro" id="IPR002575">
    <property type="entry name" value="Aminoglycoside_PTrfase"/>
</dbReference>
<dbReference type="PANTHER" id="PTHR47829:SF1">
    <property type="entry name" value="HAD FAMILY PHOSPHATASE"/>
    <property type="match status" value="1"/>
</dbReference>
<proteinExistence type="predicted"/>
<dbReference type="Proteomes" id="UP000277424">
    <property type="component" value="Unassembled WGS sequence"/>
</dbReference>
<name>A0A420WRH6_9PROT</name>
<dbReference type="Gene3D" id="3.30.200.20">
    <property type="entry name" value="Phosphorylase Kinase, domain 1"/>
    <property type="match status" value="1"/>
</dbReference>
<gene>
    <name evidence="2" type="ORF">BCL74_1234</name>
</gene>
<dbReference type="InterPro" id="IPR011009">
    <property type="entry name" value="Kinase-like_dom_sf"/>
</dbReference>
<dbReference type="EMBL" id="RBIG01000001">
    <property type="protein sequence ID" value="RKQ73446.1"/>
    <property type="molecule type" value="Genomic_DNA"/>
</dbReference>
<dbReference type="Pfam" id="PF01636">
    <property type="entry name" value="APH"/>
    <property type="match status" value="1"/>
</dbReference>
<reference evidence="2 3" key="1">
    <citation type="submission" date="2018-10" db="EMBL/GenBank/DDBJ databases">
        <title>Comparative analysis of microorganisms from saline springs in Andes Mountain Range, Colombia.</title>
        <authorList>
            <person name="Rubin E."/>
        </authorList>
    </citation>
    <scope>NUCLEOTIDE SEQUENCE [LARGE SCALE GENOMIC DNA]</scope>
    <source>
        <strain evidence="2 3">USBA 36</strain>
    </source>
</reference>
<evidence type="ECO:0000259" key="1">
    <source>
        <dbReference type="Pfam" id="PF01636"/>
    </source>
</evidence>
<dbReference type="PANTHER" id="PTHR47829">
    <property type="entry name" value="HYDROLASE, PUTATIVE (AFU_ORTHOLOGUE AFUA_1G12880)-RELATED"/>
    <property type="match status" value="1"/>
</dbReference>
<keyword evidence="2" id="KW-0808">Transferase</keyword>
<comment type="caution">
    <text evidence="2">The sequence shown here is derived from an EMBL/GenBank/DDBJ whole genome shotgun (WGS) entry which is preliminary data.</text>
</comment>
<dbReference type="CDD" id="cd05154">
    <property type="entry name" value="ACAD10_11_N-like"/>
    <property type="match status" value="1"/>
</dbReference>
<dbReference type="InterPro" id="IPR052898">
    <property type="entry name" value="ACAD10-like"/>
</dbReference>
<evidence type="ECO:0000313" key="2">
    <source>
        <dbReference type="EMBL" id="RKQ73446.1"/>
    </source>
</evidence>